<comment type="similarity">
    <text evidence="1">Belongs to the V-ATPase D subunit family.</text>
</comment>
<keyword evidence="2" id="KW-0813">Transport</keyword>
<feature type="compositionally biased region" description="Polar residues" evidence="5">
    <location>
        <begin position="929"/>
        <end position="939"/>
    </location>
</feature>
<name>A0AAU9TFG3_EUPED</name>
<keyword evidence="3" id="KW-0406">Ion transport</keyword>
<feature type="region of interest" description="Disordered" evidence="5">
    <location>
        <begin position="1432"/>
        <end position="1457"/>
    </location>
</feature>
<comment type="function">
    <text evidence="4">Subunit of the V1 complex of vacuolar(H+)-ATPase (V-ATPase), a multisubunit enzyme composed of a peripheral complex (V1) that hydrolyzes ATP and a membrane integral complex (V0) that translocates protons. V-ATPase is responsible for acidifying and maintaining the pH of intracellular compartments and in some cell types, is targeted to the plasma membrane, where it is responsible for acidifying the extracellular environment.</text>
</comment>
<feature type="compositionally biased region" description="Low complexity" evidence="5">
    <location>
        <begin position="503"/>
        <end position="514"/>
    </location>
</feature>
<dbReference type="EMBL" id="CAKOGL010000002">
    <property type="protein sequence ID" value="CAH2084144.1"/>
    <property type="molecule type" value="Genomic_DNA"/>
</dbReference>
<evidence type="ECO:0000256" key="3">
    <source>
        <dbReference type="ARBA" id="ARBA00023065"/>
    </source>
</evidence>
<accession>A0AAU9TFG3</accession>
<dbReference type="Gene3D" id="1.10.287.3240">
    <property type="match status" value="1"/>
</dbReference>
<evidence type="ECO:0000256" key="4">
    <source>
        <dbReference type="ARBA" id="ARBA00045737"/>
    </source>
</evidence>
<feature type="region of interest" description="Disordered" evidence="5">
    <location>
        <begin position="1327"/>
        <end position="1346"/>
    </location>
</feature>
<feature type="compositionally biased region" description="Polar residues" evidence="5">
    <location>
        <begin position="1219"/>
        <end position="1239"/>
    </location>
</feature>
<feature type="compositionally biased region" description="Polar residues" evidence="5">
    <location>
        <begin position="1433"/>
        <end position="1442"/>
    </location>
</feature>
<feature type="region of interest" description="Disordered" evidence="5">
    <location>
        <begin position="496"/>
        <end position="516"/>
    </location>
</feature>
<keyword evidence="7" id="KW-1185">Reference proteome</keyword>
<evidence type="ECO:0000313" key="6">
    <source>
        <dbReference type="EMBL" id="CAH2084144.1"/>
    </source>
</evidence>
<organism evidence="6 7">
    <name type="scientific">Euphydryas editha</name>
    <name type="common">Edith's checkerspot</name>
    <dbReference type="NCBI Taxonomy" id="104508"/>
    <lineage>
        <taxon>Eukaryota</taxon>
        <taxon>Metazoa</taxon>
        <taxon>Ecdysozoa</taxon>
        <taxon>Arthropoda</taxon>
        <taxon>Hexapoda</taxon>
        <taxon>Insecta</taxon>
        <taxon>Pterygota</taxon>
        <taxon>Neoptera</taxon>
        <taxon>Endopterygota</taxon>
        <taxon>Lepidoptera</taxon>
        <taxon>Glossata</taxon>
        <taxon>Ditrysia</taxon>
        <taxon>Papilionoidea</taxon>
        <taxon>Nymphalidae</taxon>
        <taxon>Nymphalinae</taxon>
        <taxon>Euphydryas</taxon>
    </lineage>
</organism>
<comment type="caution">
    <text evidence="6">The sequence shown here is derived from an EMBL/GenBank/DDBJ whole genome shotgun (WGS) entry which is preliminary data.</text>
</comment>
<evidence type="ECO:0000313" key="7">
    <source>
        <dbReference type="Proteomes" id="UP001153954"/>
    </source>
</evidence>
<dbReference type="Pfam" id="PF01813">
    <property type="entry name" value="ATP-synt_D"/>
    <property type="match status" value="1"/>
</dbReference>
<feature type="region of interest" description="Disordered" evidence="5">
    <location>
        <begin position="1216"/>
        <end position="1239"/>
    </location>
</feature>
<feature type="region of interest" description="Disordered" evidence="5">
    <location>
        <begin position="918"/>
        <end position="950"/>
    </location>
</feature>
<dbReference type="Proteomes" id="UP001153954">
    <property type="component" value="Unassembled WGS sequence"/>
</dbReference>
<evidence type="ECO:0000256" key="2">
    <source>
        <dbReference type="ARBA" id="ARBA00022448"/>
    </source>
</evidence>
<sequence>MQEFIHRKWNVLSKLVVPRVKLSCHYIISELEEIEREDNFRLKRFKELKIKKTKGSEDSKKIKDACECSSFESTESLISESENETIEEESDREIKPIEFLDQREKDYEPLKMNDKITPRNIDSSAQVNRNIKNNSIIYSPKNFSNFNRSPVDKKEDRRVDGDTCVESCMKNTNDTEKIDHSCPLCGSKTLNKTKDIELTNQKEGQKDRKNKLKSDECCENSQPLDVEDLCPVCEEEIKNIEFFDKKTNEANNRHVCKETNMKDVDVENLCSICRQNNEKYQVKNDKTSCALEKSGPACDCKRDVEFINQREAEKRGKNTVSKDKIDNNLCSACADSINYNICSTCAVKNKTKIDNDVCVSVTSSKSDVSCKCKKSIEFIDQREMNEVKFRKSESVCQKLKQEDKAVKNACSTCGNKESPTKRDHNVCGSNKSSKSEESCKCQSSKPLKSKKSCKCKKNNKFIDETEINEKTATDVKNICQTSKEKDKTKSVCSMCGNKKSQPNSDSSICGSNKSSKSEISCTCKTVKPSKSDVSCNCNKGIEFIDQRYINGKKSFEGKNVCSMCSNKTNQIENNNNPCGSNKLSKSEMSCVCKKGIEFIDQREIDGKKVIENKSVCSLCGNNKGQTKSESKVCGPNNPSKSKISCKCKKSIEFIDQREIDGKQSRESKNSCKAPKKEDKIDKNVCSVCGKKENLTKSDKSIFGSIEPSKSDTVCKCKKHIEFIDQRDIDGNKKDVCKSSIEDNNNKQAIICCKNKNMTVEKSNSGSFKSSKSLESCTCKKNIEFIDQRELEKATKKPIGEQSINKNGCPTCKANNDKGKSQLSNSCLSNIQVNTSNKSVKPVSKGSTKDISLLENSSSSTCRKENIDEFITTYKEIVTIKRLPDKFGNICDKKLIIKTKTERQVGPFNSDCKFDNKEKNTKKVKRSKSDNFSQCSSLGSNKDPKKSDSSDLVSISSQTYSVTSLNLSQGPAPCSLKNNTNSANKSHETSSSCLIKSKSSSNSTVQSCRSNKSVDSCYKIKIISKDDVCKSKNYEKEIEISPSTIIILKKILSQPSKTSCKLDKTKLKKSSKEFCCYKPDCSCDSIKLPCESKSEPKSLYEKLGEYLSNVNPFKGQAEPSDTKACANQSQSMECKPIKSDGNCSSKTKISKTRSKLSNKKCSKSKSTLNNKDTTNDAELNCSCKLSQQSLKEVCSCLKSIFDSPDVTKYTSEHQIDSKDSCSCNRSSPRTSESSLNNPRDCNCSKPKSSCNMLATKSKIQNNFSKCVSNKHSATSFKNTQTDSMCQKCSKSQVRLASDEVMLTKSKCSCEKFNLKESKNECSCSKPKSSLLKSNEDGKCNNGQRSPGTRSINRIKDLEATNCSCASSIQNVDSDNFSGVVDIASQACARCASSQDVALQSDVTSSSNYLESQSTCQTNNKKQELKEKCQCQSKSNKPSESKQTGCDCKSKKDKSSKSPCKSINLDIKNCSQMDTSVASQTCSGCGSKISRVEKKPSCNCRKPKCSCNSNDNKNEMKQECKCKSKSNKSAKSKQSTCSCNSKKEVSSKCPCKSLKRFSDTNNCSQNREKSVASQTCSRCGIKLSKTETQPSCSCRKSECKCKSRSDTSKCPCNNKKQESFKCSCKSSKQSLNTSSQNIKTSASQTCSKCGLMIKSKRERSVCNCQKSQSNCRKSEDLSKSKSSNSHIIQESSRCSCMSLKQSTDLENCSRALETKSVGSQTSTECCTKEDSEEKKLKSCSCRKSKCNCQSKKNELKQKCLCQGSKQKISDLHTNKCKFKKEVLSTQSGCTCNKSKQSSFDTVSKCQCKEQTIKAIKKSDSSKCPCKSKSKQSLNSDTCSQSSASISVASQTGSKRSSDQSRKSLRFSSDISPTRTIKSYSPVSPKGSACSLPSQDSCCSIDSTQSCLSKTRSRSEVSVASQCFYGKKDASTATRRSDRYDVRTLRLLTEKSNIKCPCHSDSSVVRVRRQNNANIVARCRSHGDQNNFFRQC</sequence>
<evidence type="ECO:0000256" key="5">
    <source>
        <dbReference type="SAM" id="MobiDB-lite"/>
    </source>
</evidence>
<evidence type="ECO:0000256" key="1">
    <source>
        <dbReference type="ARBA" id="ARBA00005850"/>
    </source>
</evidence>
<reference evidence="6" key="1">
    <citation type="submission" date="2022-03" db="EMBL/GenBank/DDBJ databases">
        <authorList>
            <person name="Tunstrom K."/>
        </authorList>
    </citation>
    <scope>NUCLEOTIDE SEQUENCE</scope>
</reference>
<feature type="region of interest" description="Disordered" evidence="5">
    <location>
        <begin position="1847"/>
        <end position="1866"/>
    </location>
</feature>
<dbReference type="InterPro" id="IPR002699">
    <property type="entry name" value="V_ATPase_D"/>
</dbReference>
<feature type="region of interest" description="Disordered" evidence="5">
    <location>
        <begin position="413"/>
        <end position="439"/>
    </location>
</feature>
<gene>
    <name evidence="6" type="ORF">EEDITHA_LOCUS744</name>
</gene>
<dbReference type="GO" id="GO:0046961">
    <property type="term" value="F:proton-transporting ATPase activity, rotational mechanism"/>
    <property type="evidence" value="ECO:0007669"/>
    <property type="project" value="InterPro"/>
</dbReference>
<protein>
    <submittedName>
        <fullName evidence="6">Uncharacterized protein</fullName>
    </submittedName>
</protein>
<proteinExistence type="inferred from homology"/>